<dbReference type="PROSITE" id="PS50262">
    <property type="entry name" value="G_PROTEIN_RECEP_F1_2"/>
    <property type="match status" value="1"/>
</dbReference>
<dbReference type="PANTHER" id="PTHR22750">
    <property type="entry name" value="G-PROTEIN COUPLED RECEPTOR"/>
    <property type="match status" value="1"/>
</dbReference>
<dbReference type="InterPro" id="IPR017452">
    <property type="entry name" value="GPCR_Rhodpsn_7TM"/>
</dbReference>
<accession>A0ABD0WWD4</accession>
<feature type="transmembrane region" description="Helical" evidence="12">
    <location>
        <begin position="48"/>
        <end position="71"/>
    </location>
</feature>
<keyword evidence="5 12" id="KW-1133">Transmembrane helix</keyword>
<dbReference type="InterPro" id="IPR002230">
    <property type="entry name" value="Cnbnoid_rcpt"/>
</dbReference>
<keyword evidence="8" id="KW-0675">Receptor</keyword>
<reference evidence="14 15" key="1">
    <citation type="submission" date="2024-06" db="EMBL/GenBank/DDBJ databases">
        <authorList>
            <person name="Pan Q."/>
            <person name="Wen M."/>
            <person name="Jouanno E."/>
            <person name="Zahm M."/>
            <person name="Klopp C."/>
            <person name="Cabau C."/>
            <person name="Louis A."/>
            <person name="Berthelot C."/>
            <person name="Parey E."/>
            <person name="Roest Crollius H."/>
            <person name="Montfort J."/>
            <person name="Robinson-Rechavi M."/>
            <person name="Bouchez O."/>
            <person name="Lampietro C."/>
            <person name="Lopez Roques C."/>
            <person name="Donnadieu C."/>
            <person name="Postlethwait J."/>
            <person name="Bobe J."/>
            <person name="Verreycken H."/>
            <person name="Guiguen Y."/>
        </authorList>
    </citation>
    <scope>NUCLEOTIDE SEQUENCE [LARGE SCALE GENOMIC DNA]</scope>
    <source>
        <strain evidence="14">Up_M1</strain>
        <tissue evidence="14">Testis</tissue>
    </source>
</reference>
<evidence type="ECO:0000256" key="4">
    <source>
        <dbReference type="ARBA" id="ARBA00022692"/>
    </source>
</evidence>
<evidence type="ECO:0000256" key="10">
    <source>
        <dbReference type="ARBA" id="ARBA00023224"/>
    </source>
</evidence>
<keyword evidence="10" id="KW-0807">Transducer</keyword>
<dbReference type="GO" id="GO:0042995">
    <property type="term" value="C:cell projection"/>
    <property type="evidence" value="ECO:0007669"/>
    <property type="project" value="UniProtKB-SubCell"/>
</dbReference>
<evidence type="ECO:0000256" key="6">
    <source>
        <dbReference type="ARBA" id="ARBA00023040"/>
    </source>
</evidence>
<dbReference type="PRINTS" id="PR00362">
    <property type="entry name" value="CANNABINOIDR"/>
</dbReference>
<name>A0ABD0WWD4_UMBPY</name>
<comment type="subcellular location">
    <subcellularLocation>
        <location evidence="2">Cell membrane</location>
        <topology evidence="2">Multi-pass membrane protein</topology>
    </subcellularLocation>
    <subcellularLocation>
        <location evidence="1">Cell projection</location>
    </subcellularLocation>
</comment>
<evidence type="ECO:0000313" key="14">
    <source>
        <dbReference type="EMBL" id="KAL0984760.1"/>
    </source>
</evidence>
<dbReference type="GO" id="GO:0004930">
    <property type="term" value="F:G protein-coupled receptor activity"/>
    <property type="evidence" value="ECO:0007669"/>
    <property type="project" value="UniProtKB-KW"/>
</dbReference>
<dbReference type="Proteomes" id="UP001557470">
    <property type="component" value="Unassembled WGS sequence"/>
</dbReference>
<keyword evidence="7 12" id="KW-0472">Membrane</keyword>
<evidence type="ECO:0000256" key="12">
    <source>
        <dbReference type="SAM" id="Phobius"/>
    </source>
</evidence>
<evidence type="ECO:0000259" key="13">
    <source>
        <dbReference type="PROSITE" id="PS50262"/>
    </source>
</evidence>
<feature type="domain" description="G-protein coupled receptors family 1 profile" evidence="13">
    <location>
        <begin position="63"/>
        <end position="126"/>
    </location>
</feature>
<evidence type="ECO:0000256" key="5">
    <source>
        <dbReference type="ARBA" id="ARBA00022989"/>
    </source>
</evidence>
<evidence type="ECO:0000256" key="11">
    <source>
        <dbReference type="ARBA" id="ARBA00023273"/>
    </source>
</evidence>
<keyword evidence="15" id="KW-1185">Reference proteome</keyword>
<keyword evidence="11" id="KW-0966">Cell projection</keyword>
<keyword evidence="3" id="KW-1003">Cell membrane</keyword>
<gene>
    <name evidence="14" type="ORF">UPYG_G00146550</name>
</gene>
<dbReference type="GO" id="GO:0005886">
    <property type="term" value="C:plasma membrane"/>
    <property type="evidence" value="ECO:0007669"/>
    <property type="project" value="UniProtKB-SubCell"/>
</dbReference>
<evidence type="ECO:0000313" key="15">
    <source>
        <dbReference type="Proteomes" id="UP001557470"/>
    </source>
</evidence>
<evidence type="ECO:0000256" key="7">
    <source>
        <dbReference type="ARBA" id="ARBA00023136"/>
    </source>
</evidence>
<dbReference type="EMBL" id="JAGEUA010000004">
    <property type="protein sequence ID" value="KAL0984760.1"/>
    <property type="molecule type" value="Genomic_DNA"/>
</dbReference>
<keyword evidence="6" id="KW-0297">G-protein coupled receptor</keyword>
<evidence type="ECO:0000256" key="9">
    <source>
        <dbReference type="ARBA" id="ARBA00023180"/>
    </source>
</evidence>
<keyword evidence="9" id="KW-0325">Glycoprotein</keyword>
<evidence type="ECO:0000256" key="3">
    <source>
        <dbReference type="ARBA" id="ARBA00022475"/>
    </source>
</evidence>
<sequence>MDEWKEPVGFHVDVMMSNGSTPTTSTLMNWSCAELKNYMVLLKEEKKAISTICFLAGPFTFLENFLVLGVIAATANLRKRPSYLFIGSLALADVFASCFFTVSFLDFHLRWPTGANDLQLKENTCK</sequence>
<protein>
    <recommendedName>
        <fullName evidence="13">G-protein coupled receptors family 1 profile domain-containing protein</fullName>
    </recommendedName>
</protein>
<dbReference type="SUPFAM" id="SSF81321">
    <property type="entry name" value="Family A G protein-coupled receptor-like"/>
    <property type="match status" value="1"/>
</dbReference>
<proteinExistence type="predicted"/>
<keyword evidence="4 12" id="KW-0812">Transmembrane</keyword>
<comment type="caution">
    <text evidence="14">The sequence shown here is derived from an EMBL/GenBank/DDBJ whole genome shotgun (WGS) entry which is preliminary data.</text>
</comment>
<feature type="transmembrane region" description="Helical" evidence="12">
    <location>
        <begin position="83"/>
        <end position="105"/>
    </location>
</feature>
<evidence type="ECO:0000256" key="8">
    <source>
        <dbReference type="ARBA" id="ARBA00023170"/>
    </source>
</evidence>
<evidence type="ECO:0000256" key="2">
    <source>
        <dbReference type="ARBA" id="ARBA00004651"/>
    </source>
</evidence>
<evidence type="ECO:0000256" key="1">
    <source>
        <dbReference type="ARBA" id="ARBA00004316"/>
    </source>
</evidence>
<dbReference type="Gene3D" id="1.20.1070.10">
    <property type="entry name" value="Rhodopsin 7-helix transmembrane proteins"/>
    <property type="match status" value="1"/>
</dbReference>
<organism evidence="14 15">
    <name type="scientific">Umbra pygmaea</name>
    <name type="common">Eastern mudminnow</name>
    <dbReference type="NCBI Taxonomy" id="75934"/>
    <lineage>
        <taxon>Eukaryota</taxon>
        <taxon>Metazoa</taxon>
        <taxon>Chordata</taxon>
        <taxon>Craniata</taxon>
        <taxon>Vertebrata</taxon>
        <taxon>Euteleostomi</taxon>
        <taxon>Actinopterygii</taxon>
        <taxon>Neopterygii</taxon>
        <taxon>Teleostei</taxon>
        <taxon>Protacanthopterygii</taxon>
        <taxon>Esociformes</taxon>
        <taxon>Umbridae</taxon>
        <taxon>Umbra</taxon>
    </lineage>
</organism>
<dbReference type="AlphaFoldDB" id="A0ABD0WWD4"/>